<evidence type="ECO:0000313" key="3">
    <source>
        <dbReference type="EMBL" id="OLV27471.1"/>
    </source>
</evidence>
<keyword evidence="2" id="KW-0472">Membrane</keyword>
<evidence type="ECO:0000256" key="2">
    <source>
        <dbReference type="SAM" id="Phobius"/>
    </source>
</evidence>
<dbReference type="Proteomes" id="UP000242412">
    <property type="component" value="Unassembled WGS sequence"/>
</dbReference>
<keyword evidence="1" id="KW-0175">Coiled coil</keyword>
<feature type="coiled-coil region" evidence="1">
    <location>
        <begin position="63"/>
        <end position="111"/>
    </location>
</feature>
<dbReference type="AlphaFoldDB" id="A0AB36INP1"/>
<keyword evidence="2" id="KW-1133">Transmembrane helix</keyword>
<sequence>MSFEDNISHNPIKWLLGSVIATAMTVSTGMFFLMQYINSTNNETLKNRIEHFSQMEIEKESVINKLNNENQILKSAIENKKIVLDEINKKYNLLESDYERLKNEKTKLIKNAPSKNSSILTRIKELESQKKKCSAWVHPSSISEQEKIDSCNQYNLDIDKQINDFYKSLQ</sequence>
<reference evidence="3 4" key="1">
    <citation type="submission" date="2016-11" db="EMBL/GenBank/DDBJ databases">
        <title>Simultaneous identification of Haemophilus influenzae and Haemophilus haemolyticus using TaqMan real-time PCR.</title>
        <authorList>
            <person name="Price E.P."/>
            <person name="Sarovich D.S."/>
            <person name="Harris T.M."/>
            <person name="Spargo J.C."/>
            <person name="Nosworthy E."/>
            <person name="Beissbarth J."/>
            <person name="Chang A.B."/>
            <person name="Smith-Vaughan H.C."/>
        </authorList>
    </citation>
    <scope>NUCLEOTIDE SEQUENCE [LARGE SCALE GENOMIC DNA]</scope>
    <source>
        <strain evidence="3 4">60884 B Hi-2</strain>
    </source>
</reference>
<dbReference type="RefSeq" id="WP_049374935.1">
    <property type="nucleotide sequence ID" value="NZ_CABFLI010000011.1"/>
</dbReference>
<accession>A0AB36INP1</accession>
<proteinExistence type="predicted"/>
<comment type="caution">
    <text evidence="3">The sequence shown here is derived from an EMBL/GenBank/DDBJ whole genome shotgun (WGS) entry which is preliminary data.</text>
</comment>
<protein>
    <submittedName>
        <fullName evidence="3">Uncharacterized protein</fullName>
    </submittedName>
</protein>
<name>A0AB36INP1_HAEPA</name>
<evidence type="ECO:0000313" key="4">
    <source>
        <dbReference type="Proteomes" id="UP000242412"/>
    </source>
</evidence>
<evidence type="ECO:0000256" key="1">
    <source>
        <dbReference type="SAM" id="Coils"/>
    </source>
</evidence>
<gene>
    <name evidence="3" type="ORF">BSO15_02680</name>
</gene>
<feature type="transmembrane region" description="Helical" evidence="2">
    <location>
        <begin position="12"/>
        <end position="33"/>
    </location>
</feature>
<dbReference type="EMBL" id="MPJJ01000006">
    <property type="protein sequence ID" value="OLV27471.1"/>
    <property type="molecule type" value="Genomic_DNA"/>
</dbReference>
<organism evidence="3 4">
    <name type="scientific">Haemophilus parainfluenzae</name>
    <dbReference type="NCBI Taxonomy" id="729"/>
    <lineage>
        <taxon>Bacteria</taxon>
        <taxon>Pseudomonadati</taxon>
        <taxon>Pseudomonadota</taxon>
        <taxon>Gammaproteobacteria</taxon>
        <taxon>Pasteurellales</taxon>
        <taxon>Pasteurellaceae</taxon>
        <taxon>Haemophilus</taxon>
    </lineage>
</organism>
<keyword evidence="2" id="KW-0812">Transmembrane</keyword>